<dbReference type="PRINTS" id="PR00455">
    <property type="entry name" value="HTHTETR"/>
</dbReference>
<accession>A0A4Z0HVE9</accession>
<name>A0A4Z0HVE9_MYCPR</name>
<sequence length="201" mass="22331">MTRSSQDKRVRGRPAGSDSAETRTRIIDAACSEFGEVGYKATTFASIALRADLSRPAVHYHFEDKRTLYHAVYEQTNRRAFELGMKRARGESTLMTQMVAFAAGASELGRGPMMFLVTAAYEARYSTDILPPAIRALDKDRRFADWALTEAVRRGECDPEASALIDTDSDLLTSILWGLEFYVGFIGTPDALLESARNYLA</sequence>
<dbReference type="EMBL" id="RWKA01000001">
    <property type="protein sequence ID" value="TGB47717.1"/>
    <property type="molecule type" value="Genomic_DNA"/>
</dbReference>
<dbReference type="AlphaFoldDB" id="A0A4Z0HVE9"/>
<feature type="region of interest" description="Disordered" evidence="2">
    <location>
        <begin position="1"/>
        <end position="21"/>
    </location>
</feature>
<reference evidence="3 4" key="1">
    <citation type="submission" date="2018-12" db="EMBL/GenBank/DDBJ databases">
        <title>Draft genome sequences of Mycolicibacterium peregrinum isolated from a pig with lymphadenitis and from soil on the same Japanese pig farm.</title>
        <authorList>
            <person name="Komatsu T."/>
            <person name="Ohya K."/>
            <person name="Sawai K."/>
            <person name="Odoi J.O."/>
            <person name="Otsu K."/>
            <person name="Ota A."/>
            <person name="Ito T."/>
            <person name="Kawai M."/>
            <person name="Maruyama F."/>
        </authorList>
    </citation>
    <scope>NUCLEOTIDE SEQUENCE [LARGE SCALE GENOMIC DNA]</scope>
    <source>
        <strain evidence="3 4">138</strain>
    </source>
</reference>
<proteinExistence type="predicted"/>
<dbReference type="InterPro" id="IPR001647">
    <property type="entry name" value="HTH_TetR"/>
</dbReference>
<evidence type="ECO:0000313" key="3">
    <source>
        <dbReference type="EMBL" id="TGB47717.1"/>
    </source>
</evidence>
<dbReference type="SUPFAM" id="SSF46689">
    <property type="entry name" value="Homeodomain-like"/>
    <property type="match status" value="1"/>
</dbReference>
<dbReference type="PANTHER" id="PTHR30055:SF226">
    <property type="entry name" value="HTH-TYPE TRANSCRIPTIONAL REGULATOR PKSA"/>
    <property type="match status" value="1"/>
</dbReference>
<gene>
    <name evidence="3" type="ORF">EJD98_02050</name>
</gene>
<evidence type="ECO:0000256" key="2">
    <source>
        <dbReference type="SAM" id="MobiDB-lite"/>
    </source>
</evidence>
<dbReference type="GO" id="GO:0003700">
    <property type="term" value="F:DNA-binding transcription factor activity"/>
    <property type="evidence" value="ECO:0007669"/>
    <property type="project" value="TreeGrafter"/>
</dbReference>
<dbReference type="InterPro" id="IPR009057">
    <property type="entry name" value="Homeodomain-like_sf"/>
</dbReference>
<evidence type="ECO:0000313" key="4">
    <source>
        <dbReference type="Proteomes" id="UP000297792"/>
    </source>
</evidence>
<organism evidence="3 4">
    <name type="scientific">Mycolicibacterium peregrinum</name>
    <name type="common">Mycobacterium peregrinum</name>
    <dbReference type="NCBI Taxonomy" id="43304"/>
    <lineage>
        <taxon>Bacteria</taxon>
        <taxon>Bacillati</taxon>
        <taxon>Actinomycetota</taxon>
        <taxon>Actinomycetes</taxon>
        <taxon>Mycobacteriales</taxon>
        <taxon>Mycobacteriaceae</taxon>
        <taxon>Mycolicibacterium</taxon>
    </lineage>
</organism>
<comment type="caution">
    <text evidence="3">The sequence shown here is derived from an EMBL/GenBank/DDBJ whole genome shotgun (WGS) entry which is preliminary data.</text>
</comment>
<dbReference type="PANTHER" id="PTHR30055">
    <property type="entry name" value="HTH-TYPE TRANSCRIPTIONAL REGULATOR RUTR"/>
    <property type="match status" value="1"/>
</dbReference>
<dbReference type="InterPro" id="IPR050109">
    <property type="entry name" value="HTH-type_TetR-like_transc_reg"/>
</dbReference>
<dbReference type="RefSeq" id="WP_081814174.1">
    <property type="nucleotide sequence ID" value="NZ_RWJZ01000001.1"/>
</dbReference>
<dbReference type="GO" id="GO:0000976">
    <property type="term" value="F:transcription cis-regulatory region binding"/>
    <property type="evidence" value="ECO:0007669"/>
    <property type="project" value="TreeGrafter"/>
</dbReference>
<evidence type="ECO:0000256" key="1">
    <source>
        <dbReference type="ARBA" id="ARBA00023125"/>
    </source>
</evidence>
<protein>
    <submittedName>
        <fullName evidence="3">TetR family transcriptional regulator</fullName>
    </submittedName>
</protein>
<dbReference type="Gene3D" id="1.10.357.10">
    <property type="entry name" value="Tetracycline Repressor, domain 2"/>
    <property type="match status" value="1"/>
</dbReference>
<keyword evidence="4" id="KW-1185">Reference proteome</keyword>
<dbReference type="Proteomes" id="UP000297792">
    <property type="component" value="Unassembled WGS sequence"/>
</dbReference>
<dbReference type="Pfam" id="PF00440">
    <property type="entry name" value="TetR_N"/>
    <property type="match status" value="1"/>
</dbReference>
<dbReference type="PROSITE" id="PS50977">
    <property type="entry name" value="HTH_TETR_2"/>
    <property type="match status" value="1"/>
</dbReference>
<keyword evidence="1" id="KW-0238">DNA-binding</keyword>